<keyword evidence="5" id="KW-0418">Kinase</keyword>
<dbReference type="InterPro" id="IPR029016">
    <property type="entry name" value="GAF-like_dom_sf"/>
</dbReference>
<dbReference type="SMART" id="SM00065">
    <property type="entry name" value="GAF"/>
    <property type="match status" value="1"/>
</dbReference>
<dbReference type="PROSITE" id="PS50110">
    <property type="entry name" value="RESPONSE_REGULATORY"/>
    <property type="match status" value="1"/>
</dbReference>
<dbReference type="SUPFAM" id="SSF55781">
    <property type="entry name" value="GAF domain-like"/>
    <property type="match status" value="1"/>
</dbReference>
<evidence type="ECO:0000313" key="10">
    <source>
        <dbReference type="Proteomes" id="UP000298213"/>
    </source>
</evidence>
<dbReference type="RefSeq" id="WP_135087010.1">
    <property type="nucleotide sequence ID" value="NZ_SPDV01000020.1"/>
</dbReference>
<accession>A0A4Y8ZQ04</accession>
<comment type="caution">
    <text evidence="9">The sequence shown here is derived from an EMBL/GenBank/DDBJ whole genome shotgun (WGS) entry which is preliminary data.</text>
</comment>
<dbReference type="CDD" id="cd00156">
    <property type="entry name" value="REC"/>
    <property type="match status" value="1"/>
</dbReference>
<keyword evidence="10" id="KW-1185">Reference proteome</keyword>
<dbReference type="Pfam" id="PF01590">
    <property type="entry name" value="GAF"/>
    <property type="match status" value="1"/>
</dbReference>
<dbReference type="SUPFAM" id="SSF52172">
    <property type="entry name" value="CheY-like"/>
    <property type="match status" value="1"/>
</dbReference>
<dbReference type="InterPro" id="IPR000014">
    <property type="entry name" value="PAS"/>
</dbReference>
<dbReference type="OrthoDB" id="9808408at2"/>
<dbReference type="InterPro" id="IPR003018">
    <property type="entry name" value="GAF"/>
</dbReference>
<dbReference type="Pfam" id="PF00072">
    <property type="entry name" value="Response_reg"/>
    <property type="match status" value="1"/>
</dbReference>
<dbReference type="InterPro" id="IPR036097">
    <property type="entry name" value="HisK_dim/P_sf"/>
</dbReference>
<dbReference type="InterPro" id="IPR011006">
    <property type="entry name" value="CheY-like_superfamily"/>
</dbReference>
<dbReference type="SMART" id="SM00448">
    <property type="entry name" value="REC"/>
    <property type="match status" value="1"/>
</dbReference>
<protein>
    <recommendedName>
        <fullName evidence="2">histidine kinase</fullName>
        <ecNumber evidence="2">2.7.13.3</ecNumber>
    </recommendedName>
</protein>
<evidence type="ECO:0000256" key="2">
    <source>
        <dbReference type="ARBA" id="ARBA00012438"/>
    </source>
</evidence>
<dbReference type="NCBIfam" id="TIGR00229">
    <property type="entry name" value="sensory_box"/>
    <property type="match status" value="1"/>
</dbReference>
<dbReference type="Gene3D" id="3.40.50.2300">
    <property type="match status" value="1"/>
</dbReference>
<dbReference type="SMART" id="SM00388">
    <property type="entry name" value="HisKA"/>
    <property type="match status" value="1"/>
</dbReference>
<dbReference type="GO" id="GO:0000155">
    <property type="term" value="F:phosphorelay sensor kinase activity"/>
    <property type="evidence" value="ECO:0007669"/>
    <property type="project" value="InterPro"/>
</dbReference>
<keyword evidence="4" id="KW-0808">Transferase</keyword>
<dbReference type="PRINTS" id="PR00344">
    <property type="entry name" value="BCTRLSENSOR"/>
</dbReference>
<dbReference type="Gene3D" id="3.30.565.10">
    <property type="entry name" value="Histidine kinase-like ATPase, C-terminal domain"/>
    <property type="match status" value="1"/>
</dbReference>
<evidence type="ECO:0000259" key="8">
    <source>
        <dbReference type="PROSITE" id="PS50110"/>
    </source>
</evidence>
<evidence type="ECO:0000256" key="6">
    <source>
        <dbReference type="PROSITE-ProRule" id="PRU00169"/>
    </source>
</evidence>
<name>A0A4Y8ZQ04_9SPHN</name>
<dbReference type="SUPFAM" id="SSF55874">
    <property type="entry name" value="ATPase domain of HSP90 chaperone/DNA topoisomerase II/histidine kinase"/>
    <property type="match status" value="1"/>
</dbReference>
<dbReference type="Gene3D" id="1.10.287.130">
    <property type="match status" value="1"/>
</dbReference>
<sequence>MEAAGTQEGRSFADQLPVICWTADAEGRLTWLNRRGLDYGADDGFRPVAEAIRAARGTPFSRTIDLPGIGGTLRPFTVSAKPVRGEGEALSHWIGTCCEIHEDRRVTRSQAFLLRLGDRIREESDPEAILAIVSEAVGRELGADRVVYATIDMDEGVMHVGRDWRAAGPPLEAHDFPMSAYPEDYVTAHSRGQPLASDDLADDPGVSGPMRERFLAAGVHAFLSVPLVKRGRLCAVMAAQQFMPRQWRETELRLLTDVADRTWATLERADADAALRKSEEMFRTVTEAHPIPVVIADENGIVLGNPAFFEMMGVEQGALGAIDPRGWTAGGYGWEKFIEIVRANPRIDNYETNMVRHGVRFPVAVSWRHIVYRGEPAVISSIVDLTERKRAEEELARSREALLQAEKLTALGSLLAGVSHELNNPLSIVTAQSALLEEMAEGSPLAARAEKVRRAAERCSKIVQTFLAMARQKEPERRNVDPAEVVRAALDLTEYPLRTAGIEVRLEIGPDLPALHADPDQLHQVLVNLIVNAQQALEEQKAPRRLIVRVRRFDGGRLGIEVQDNGPGVPEEIRRRIFEPFFTTKPQGTGTGVGLSFSLGLIEAHGGRLELIEGDGGGACFRITLDAAPPTPQIVAMPAQPPVPSASRGTALIVDDEPDVAEVLALIAERAGYRVDIAADGLVAQALIGKCDYDIIVSDLRMPKLDGPALYDWLAREKPHLLARIGFVTGDTLGEAAARFVARCDRPVIEKPFTGESVRQLLAALAQPEEPVVQKIKAGPAA</sequence>
<dbReference type="Proteomes" id="UP000298213">
    <property type="component" value="Unassembled WGS sequence"/>
</dbReference>
<dbReference type="CDD" id="cd00082">
    <property type="entry name" value="HisKA"/>
    <property type="match status" value="1"/>
</dbReference>
<evidence type="ECO:0000256" key="3">
    <source>
        <dbReference type="ARBA" id="ARBA00022553"/>
    </source>
</evidence>
<dbReference type="InterPro" id="IPR005467">
    <property type="entry name" value="His_kinase_dom"/>
</dbReference>
<evidence type="ECO:0000256" key="4">
    <source>
        <dbReference type="ARBA" id="ARBA00022679"/>
    </source>
</evidence>
<dbReference type="InterPro" id="IPR004358">
    <property type="entry name" value="Sig_transdc_His_kin-like_C"/>
</dbReference>
<dbReference type="InterPro" id="IPR003594">
    <property type="entry name" value="HATPase_dom"/>
</dbReference>
<organism evidence="9 10">
    <name type="scientific">Sphingomonas parva</name>
    <dbReference type="NCBI Taxonomy" id="2555898"/>
    <lineage>
        <taxon>Bacteria</taxon>
        <taxon>Pseudomonadati</taxon>
        <taxon>Pseudomonadota</taxon>
        <taxon>Alphaproteobacteria</taxon>
        <taxon>Sphingomonadales</taxon>
        <taxon>Sphingomonadaceae</taxon>
        <taxon>Sphingomonas</taxon>
    </lineage>
</organism>
<dbReference type="SUPFAM" id="SSF55785">
    <property type="entry name" value="PYP-like sensor domain (PAS domain)"/>
    <property type="match status" value="2"/>
</dbReference>
<dbReference type="SMART" id="SM00387">
    <property type="entry name" value="HATPase_c"/>
    <property type="match status" value="1"/>
</dbReference>
<dbReference type="InterPro" id="IPR035965">
    <property type="entry name" value="PAS-like_dom_sf"/>
</dbReference>
<feature type="domain" description="Response regulatory" evidence="8">
    <location>
        <begin position="650"/>
        <end position="766"/>
    </location>
</feature>
<comment type="catalytic activity">
    <reaction evidence="1">
        <text>ATP + protein L-histidine = ADP + protein N-phospho-L-histidine.</text>
        <dbReference type="EC" id="2.7.13.3"/>
    </reaction>
</comment>
<dbReference type="AlphaFoldDB" id="A0A4Y8ZQ04"/>
<dbReference type="EC" id="2.7.13.3" evidence="2"/>
<dbReference type="PROSITE" id="PS50109">
    <property type="entry name" value="HIS_KIN"/>
    <property type="match status" value="1"/>
</dbReference>
<dbReference type="Pfam" id="PF13188">
    <property type="entry name" value="PAS_8"/>
    <property type="match status" value="1"/>
</dbReference>
<dbReference type="InterPro" id="IPR036890">
    <property type="entry name" value="HATPase_C_sf"/>
</dbReference>
<reference evidence="9 10" key="1">
    <citation type="submission" date="2019-03" db="EMBL/GenBank/DDBJ databases">
        <title>Genome sequence of Sphingomonas sp. 17J27-24.</title>
        <authorList>
            <person name="Kim M."/>
            <person name="Maeng S."/>
            <person name="Sathiyaraj S."/>
        </authorList>
    </citation>
    <scope>NUCLEOTIDE SEQUENCE [LARGE SCALE GENOMIC DNA]</scope>
    <source>
        <strain evidence="9 10">17J27-24</strain>
    </source>
</reference>
<evidence type="ECO:0000256" key="5">
    <source>
        <dbReference type="ARBA" id="ARBA00022777"/>
    </source>
</evidence>
<dbReference type="SUPFAM" id="SSF47384">
    <property type="entry name" value="Homodimeric domain of signal transducing histidine kinase"/>
    <property type="match status" value="1"/>
</dbReference>
<gene>
    <name evidence="9" type="ORF">E2493_11865</name>
</gene>
<feature type="domain" description="Histidine kinase" evidence="7">
    <location>
        <begin position="417"/>
        <end position="629"/>
    </location>
</feature>
<dbReference type="Gene3D" id="3.30.450.40">
    <property type="match status" value="1"/>
</dbReference>
<dbReference type="Pfam" id="PF00512">
    <property type="entry name" value="HisKA"/>
    <property type="match status" value="1"/>
</dbReference>
<dbReference type="InterPro" id="IPR003661">
    <property type="entry name" value="HisK_dim/P_dom"/>
</dbReference>
<keyword evidence="3 6" id="KW-0597">Phosphoprotein</keyword>
<dbReference type="Gene3D" id="3.30.450.20">
    <property type="entry name" value="PAS domain"/>
    <property type="match status" value="1"/>
</dbReference>
<evidence type="ECO:0000313" key="9">
    <source>
        <dbReference type="EMBL" id="TFI58091.1"/>
    </source>
</evidence>
<proteinExistence type="predicted"/>
<dbReference type="PANTHER" id="PTHR43065">
    <property type="entry name" value="SENSOR HISTIDINE KINASE"/>
    <property type="match status" value="1"/>
</dbReference>
<evidence type="ECO:0000259" key="7">
    <source>
        <dbReference type="PROSITE" id="PS50109"/>
    </source>
</evidence>
<dbReference type="Pfam" id="PF02518">
    <property type="entry name" value="HATPase_c"/>
    <property type="match status" value="1"/>
</dbReference>
<dbReference type="PANTHER" id="PTHR43065:SF42">
    <property type="entry name" value="TWO-COMPONENT SENSOR PPRA"/>
    <property type="match status" value="1"/>
</dbReference>
<dbReference type="EMBL" id="SPDV01000020">
    <property type="protein sequence ID" value="TFI58091.1"/>
    <property type="molecule type" value="Genomic_DNA"/>
</dbReference>
<evidence type="ECO:0000256" key="1">
    <source>
        <dbReference type="ARBA" id="ARBA00000085"/>
    </source>
</evidence>
<feature type="modified residue" description="4-aspartylphosphate" evidence="6">
    <location>
        <position position="699"/>
    </location>
</feature>
<dbReference type="InterPro" id="IPR001789">
    <property type="entry name" value="Sig_transdc_resp-reg_receiver"/>
</dbReference>